<dbReference type="AlphaFoldDB" id="A0A517M4M0"/>
<dbReference type="OrthoDB" id="9841032at2"/>
<dbReference type="KEGG" id="ruv:EC9_40210"/>
<reference evidence="2 3" key="1">
    <citation type="submission" date="2019-02" db="EMBL/GenBank/DDBJ databases">
        <title>Deep-cultivation of Planctomycetes and their phenomic and genomic characterization uncovers novel biology.</title>
        <authorList>
            <person name="Wiegand S."/>
            <person name="Jogler M."/>
            <person name="Boedeker C."/>
            <person name="Pinto D."/>
            <person name="Vollmers J."/>
            <person name="Rivas-Marin E."/>
            <person name="Kohn T."/>
            <person name="Peeters S.H."/>
            <person name="Heuer A."/>
            <person name="Rast P."/>
            <person name="Oberbeckmann S."/>
            <person name="Bunk B."/>
            <person name="Jeske O."/>
            <person name="Meyerdierks A."/>
            <person name="Storesund J.E."/>
            <person name="Kallscheuer N."/>
            <person name="Luecker S."/>
            <person name="Lage O.M."/>
            <person name="Pohl T."/>
            <person name="Merkel B.J."/>
            <person name="Hornburger P."/>
            <person name="Mueller R.-W."/>
            <person name="Bruemmer F."/>
            <person name="Labrenz M."/>
            <person name="Spormann A.M."/>
            <person name="Op den Camp H."/>
            <person name="Overmann J."/>
            <person name="Amann R."/>
            <person name="Jetten M.S.M."/>
            <person name="Mascher T."/>
            <person name="Medema M.H."/>
            <person name="Devos D.P."/>
            <person name="Kaster A.-K."/>
            <person name="Ovreas L."/>
            <person name="Rohde M."/>
            <person name="Galperin M.Y."/>
            <person name="Jogler C."/>
        </authorList>
    </citation>
    <scope>NUCLEOTIDE SEQUENCE [LARGE SCALE GENOMIC DNA]</scope>
    <source>
        <strain evidence="2 3">EC9</strain>
    </source>
</reference>
<keyword evidence="1" id="KW-0732">Signal</keyword>
<gene>
    <name evidence="2" type="ORF">EC9_40210</name>
</gene>
<proteinExistence type="predicted"/>
<evidence type="ECO:0008006" key="4">
    <source>
        <dbReference type="Google" id="ProtNLM"/>
    </source>
</evidence>
<dbReference type="Proteomes" id="UP000319557">
    <property type="component" value="Chromosome"/>
</dbReference>
<feature type="chain" id="PRO_5021914530" description="Cytochrome b562" evidence="1">
    <location>
        <begin position="22"/>
        <end position="123"/>
    </location>
</feature>
<protein>
    <recommendedName>
        <fullName evidence="4">Cytochrome b562</fullName>
    </recommendedName>
</protein>
<keyword evidence="3" id="KW-1185">Reference proteome</keyword>
<evidence type="ECO:0000313" key="2">
    <source>
        <dbReference type="EMBL" id="QDS89820.1"/>
    </source>
</evidence>
<evidence type="ECO:0000256" key="1">
    <source>
        <dbReference type="SAM" id="SignalP"/>
    </source>
</evidence>
<sequence precursor="true">MLPRSAKVLACICLLSSLSIGCSGGAPVPAENQVLQDSAHFVWTFIHEAKKERKSDVIQAKLSIMMESLNAQADAFGGKLVDLRDAGKSLQTSLQAGDPPAESVQKFADTVSTLVPEPQNMGE</sequence>
<dbReference type="EMBL" id="CP036261">
    <property type="protein sequence ID" value="QDS89820.1"/>
    <property type="molecule type" value="Genomic_DNA"/>
</dbReference>
<feature type="signal peptide" evidence="1">
    <location>
        <begin position="1"/>
        <end position="21"/>
    </location>
</feature>
<name>A0A517M4M0_9BACT</name>
<organism evidence="2 3">
    <name type="scientific">Rosistilla ulvae</name>
    <dbReference type="NCBI Taxonomy" id="1930277"/>
    <lineage>
        <taxon>Bacteria</taxon>
        <taxon>Pseudomonadati</taxon>
        <taxon>Planctomycetota</taxon>
        <taxon>Planctomycetia</taxon>
        <taxon>Pirellulales</taxon>
        <taxon>Pirellulaceae</taxon>
        <taxon>Rosistilla</taxon>
    </lineage>
</organism>
<evidence type="ECO:0000313" key="3">
    <source>
        <dbReference type="Proteomes" id="UP000319557"/>
    </source>
</evidence>
<dbReference type="RefSeq" id="WP_145347768.1">
    <property type="nucleotide sequence ID" value="NZ_CP036261.1"/>
</dbReference>
<dbReference type="PROSITE" id="PS51257">
    <property type="entry name" value="PROKAR_LIPOPROTEIN"/>
    <property type="match status" value="1"/>
</dbReference>
<accession>A0A517M4M0</accession>